<organism evidence="1 2">
    <name type="scientific">Nocardioides agariphilus</name>
    <dbReference type="NCBI Taxonomy" id="433664"/>
    <lineage>
        <taxon>Bacteria</taxon>
        <taxon>Bacillati</taxon>
        <taxon>Actinomycetota</taxon>
        <taxon>Actinomycetes</taxon>
        <taxon>Propionibacteriales</taxon>
        <taxon>Nocardioidaceae</taxon>
        <taxon>Nocardioides</taxon>
    </lineage>
</organism>
<keyword evidence="2" id="KW-1185">Reference proteome</keyword>
<name>A0A930YPP5_9ACTN</name>
<dbReference type="Proteomes" id="UP000660668">
    <property type="component" value="Unassembled WGS sequence"/>
</dbReference>
<evidence type="ECO:0000313" key="1">
    <source>
        <dbReference type="EMBL" id="MBF4770474.1"/>
    </source>
</evidence>
<comment type="caution">
    <text evidence="1">The sequence shown here is derived from an EMBL/GenBank/DDBJ whole genome shotgun (WGS) entry which is preliminary data.</text>
</comment>
<dbReference type="SUPFAM" id="SSF48403">
    <property type="entry name" value="Ankyrin repeat"/>
    <property type="match status" value="1"/>
</dbReference>
<dbReference type="AlphaFoldDB" id="A0A930YPP5"/>
<sequence length="222" mass="24299">MSWRGVLDASLLKEEVVTRNHRLADAAKAGRWAEVFEVLDLQWVSVNQWRLGGSSWFSPLHQAAWHGASSSVVAGLLERGALRTLPSRDGRTAHDIARSRGHLHLLDQLAPLDYGLGQDRAAALDAGLASVIDGRLRLPGGIAESYGKPLEECLRYPPVVVLPECPEQRLWFAVPAMYGGFSIALMSGHYLYVESWIRVVGDSGQAHVITHEGVTLVDEGFV</sequence>
<reference evidence="1" key="1">
    <citation type="submission" date="2020-11" db="EMBL/GenBank/DDBJ databases">
        <title>Nocardioides cynanchi sp. nov., isolated from soil of rhizosphere of Cynanchum wilfordii.</title>
        <authorList>
            <person name="Lee J.-S."/>
            <person name="Suh M.K."/>
            <person name="Kim J.-S."/>
        </authorList>
    </citation>
    <scope>NUCLEOTIDE SEQUENCE</scope>
    <source>
        <strain evidence="1">KCTC 19276</strain>
    </source>
</reference>
<evidence type="ECO:0000313" key="2">
    <source>
        <dbReference type="Proteomes" id="UP000660668"/>
    </source>
</evidence>
<accession>A0A930YPP5</accession>
<dbReference type="Gene3D" id="1.25.40.20">
    <property type="entry name" value="Ankyrin repeat-containing domain"/>
    <property type="match status" value="1"/>
</dbReference>
<gene>
    <name evidence="1" type="ORF">ISU10_22095</name>
</gene>
<protein>
    <submittedName>
        <fullName evidence="1">Ankyrin repeat domain-containing protein</fullName>
    </submittedName>
</protein>
<proteinExistence type="predicted"/>
<dbReference type="InterPro" id="IPR036770">
    <property type="entry name" value="Ankyrin_rpt-contain_sf"/>
</dbReference>
<dbReference type="EMBL" id="JADKPO010000053">
    <property type="protein sequence ID" value="MBF4770474.1"/>
    <property type="molecule type" value="Genomic_DNA"/>
</dbReference>